<comment type="caution">
    <text evidence="1">The sequence shown here is derived from an EMBL/GenBank/DDBJ whole genome shotgun (WGS) entry which is preliminary data.</text>
</comment>
<name>A0ABN8NPD0_9CNID</name>
<feature type="non-terminal residue" evidence="1">
    <location>
        <position position="73"/>
    </location>
</feature>
<proteinExistence type="predicted"/>
<reference evidence="1 2" key="1">
    <citation type="submission" date="2022-05" db="EMBL/GenBank/DDBJ databases">
        <authorList>
            <consortium name="Genoscope - CEA"/>
            <person name="William W."/>
        </authorList>
    </citation>
    <scope>NUCLEOTIDE SEQUENCE [LARGE SCALE GENOMIC DNA]</scope>
</reference>
<sequence>VGANGYGFAINNNGFVLFHPALDKEWLKKYCEPANGSKLADKFVKDPPNIALDEVEFNASSAKQLMRQMIDRL</sequence>
<keyword evidence="2" id="KW-1185">Reference proteome</keyword>
<gene>
    <name evidence="1" type="ORF">PLOB_00023741</name>
</gene>
<dbReference type="EMBL" id="CALNXK010000028">
    <property type="protein sequence ID" value="CAH3115543.1"/>
    <property type="molecule type" value="Genomic_DNA"/>
</dbReference>
<feature type="non-terminal residue" evidence="1">
    <location>
        <position position="1"/>
    </location>
</feature>
<organism evidence="1 2">
    <name type="scientific">Porites lobata</name>
    <dbReference type="NCBI Taxonomy" id="104759"/>
    <lineage>
        <taxon>Eukaryota</taxon>
        <taxon>Metazoa</taxon>
        <taxon>Cnidaria</taxon>
        <taxon>Anthozoa</taxon>
        <taxon>Hexacorallia</taxon>
        <taxon>Scleractinia</taxon>
        <taxon>Fungiina</taxon>
        <taxon>Poritidae</taxon>
        <taxon>Porites</taxon>
    </lineage>
</organism>
<dbReference type="Gene3D" id="3.30.450.20">
    <property type="entry name" value="PAS domain"/>
    <property type="match status" value="1"/>
</dbReference>
<evidence type="ECO:0000313" key="2">
    <source>
        <dbReference type="Proteomes" id="UP001159405"/>
    </source>
</evidence>
<evidence type="ECO:0000313" key="1">
    <source>
        <dbReference type="EMBL" id="CAH3115543.1"/>
    </source>
</evidence>
<dbReference type="Proteomes" id="UP001159405">
    <property type="component" value="Unassembled WGS sequence"/>
</dbReference>
<protein>
    <submittedName>
        <fullName evidence="1">Uncharacterized protein</fullName>
    </submittedName>
</protein>
<accession>A0ABN8NPD0</accession>